<dbReference type="InterPro" id="IPR029442">
    <property type="entry name" value="GyrI-like"/>
</dbReference>
<dbReference type="Gene3D" id="1.10.10.60">
    <property type="entry name" value="Homeodomain-like"/>
    <property type="match status" value="2"/>
</dbReference>
<evidence type="ECO:0000313" key="6">
    <source>
        <dbReference type="EMBL" id="MBM3116623.1"/>
    </source>
</evidence>
<dbReference type="Proteomes" id="UP000809431">
    <property type="component" value="Unassembled WGS sequence"/>
</dbReference>
<feature type="compositionally biased region" description="Polar residues" evidence="4">
    <location>
        <begin position="131"/>
        <end position="142"/>
    </location>
</feature>
<dbReference type="SMART" id="SM00342">
    <property type="entry name" value="HTH_ARAC"/>
    <property type="match status" value="1"/>
</dbReference>
<feature type="domain" description="HTH araC/xylS-type" evidence="5">
    <location>
        <begin position="14"/>
        <end position="113"/>
    </location>
</feature>
<dbReference type="Pfam" id="PF12833">
    <property type="entry name" value="HTH_18"/>
    <property type="match status" value="1"/>
</dbReference>
<dbReference type="SMART" id="SM00871">
    <property type="entry name" value="AraC_E_bind"/>
    <property type="match status" value="1"/>
</dbReference>
<dbReference type="SUPFAM" id="SSF46689">
    <property type="entry name" value="Homeodomain-like"/>
    <property type="match status" value="2"/>
</dbReference>
<dbReference type="InterPro" id="IPR018060">
    <property type="entry name" value="HTH_AraC"/>
</dbReference>
<dbReference type="PANTHER" id="PTHR40055">
    <property type="entry name" value="TRANSCRIPTIONAL REGULATOR YGIV-RELATED"/>
    <property type="match status" value="1"/>
</dbReference>
<evidence type="ECO:0000256" key="3">
    <source>
        <dbReference type="ARBA" id="ARBA00023163"/>
    </source>
</evidence>
<dbReference type="RefSeq" id="WP_203538868.1">
    <property type="nucleotide sequence ID" value="NZ_JAESND010000006.1"/>
</dbReference>
<dbReference type="InterPro" id="IPR009057">
    <property type="entry name" value="Homeodomain-like_sf"/>
</dbReference>
<evidence type="ECO:0000256" key="1">
    <source>
        <dbReference type="ARBA" id="ARBA00023015"/>
    </source>
</evidence>
<dbReference type="InterPro" id="IPR018062">
    <property type="entry name" value="HTH_AraC-typ_CS"/>
</dbReference>
<dbReference type="PROSITE" id="PS00041">
    <property type="entry name" value="HTH_ARAC_FAMILY_1"/>
    <property type="match status" value="1"/>
</dbReference>
<keyword evidence="3" id="KW-0804">Transcription</keyword>
<keyword evidence="7" id="KW-1185">Reference proteome</keyword>
<dbReference type="Gene3D" id="3.20.80.10">
    <property type="entry name" value="Regulatory factor, effector binding domain"/>
    <property type="match status" value="1"/>
</dbReference>
<protein>
    <submittedName>
        <fullName evidence="6">AraC family transcriptional regulator</fullName>
    </submittedName>
</protein>
<dbReference type="PRINTS" id="PR00032">
    <property type="entry name" value="HTHARAC"/>
</dbReference>
<dbReference type="InterPro" id="IPR050908">
    <property type="entry name" value="SmbC-like"/>
</dbReference>
<reference evidence="6 7" key="1">
    <citation type="submission" date="2021-01" db="EMBL/GenBank/DDBJ databases">
        <title>Draft Genome Sequence and Polyhydroxyalkanoate Biosynthetic Potential of Jeongeupia naejangsanensis Type Strain DSM 24253.</title>
        <authorList>
            <person name="Turrini P."/>
            <person name="Artuso I."/>
            <person name="Lugli G.A."/>
            <person name="Frangipani E."/>
            <person name="Ventura M."/>
            <person name="Visca P."/>
        </authorList>
    </citation>
    <scope>NUCLEOTIDE SEQUENCE [LARGE SCALE GENOMIC DNA]</scope>
    <source>
        <strain evidence="6 7">DSM 24253</strain>
    </source>
</reference>
<evidence type="ECO:0000256" key="2">
    <source>
        <dbReference type="ARBA" id="ARBA00023125"/>
    </source>
</evidence>
<dbReference type="InterPro" id="IPR011256">
    <property type="entry name" value="Reg_factor_effector_dom_sf"/>
</dbReference>
<dbReference type="Pfam" id="PF06445">
    <property type="entry name" value="GyrI-like"/>
    <property type="match status" value="1"/>
</dbReference>
<proteinExistence type="predicted"/>
<keyword evidence="2" id="KW-0238">DNA-binding</keyword>
<dbReference type="EMBL" id="JAESND010000006">
    <property type="protein sequence ID" value="MBM3116623.1"/>
    <property type="molecule type" value="Genomic_DNA"/>
</dbReference>
<organism evidence="6 7">
    <name type="scientific">Jeongeupia naejangsanensis</name>
    <dbReference type="NCBI Taxonomy" id="613195"/>
    <lineage>
        <taxon>Bacteria</taxon>
        <taxon>Pseudomonadati</taxon>
        <taxon>Pseudomonadota</taxon>
        <taxon>Betaproteobacteria</taxon>
        <taxon>Neisseriales</taxon>
        <taxon>Chitinibacteraceae</taxon>
        <taxon>Jeongeupia</taxon>
    </lineage>
</organism>
<name>A0ABS2BM21_9NEIS</name>
<keyword evidence="1" id="KW-0805">Transcription regulation</keyword>
<dbReference type="PROSITE" id="PS01124">
    <property type="entry name" value="HTH_ARAC_FAMILY_2"/>
    <property type="match status" value="1"/>
</dbReference>
<dbReference type="InterPro" id="IPR010499">
    <property type="entry name" value="AraC_E-bd"/>
</dbReference>
<evidence type="ECO:0000256" key="4">
    <source>
        <dbReference type="SAM" id="MobiDB-lite"/>
    </source>
</evidence>
<dbReference type="SUPFAM" id="SSF55136">
    <property type="entry name" value="Probable bacterial effector-binding domain"/>
    <property type="match status" value="1"/>
</dbReference>
<evidence type="ECO:0000259" key="5">
    <source>
        <dbReference type="PROSITE" id="PS01124"/>
    </source>
</evidence>
<accession>A0ABS2BM21</accession>
<gene>
    <name evidence="6" type="ORF">JMJ54_12355</name>
</gene>
<evidence type="ECO:0000313" key="7">
    <source>
        <dbReference type="Proteomes" id="UP000809431"/>
    </source>
</evidence>
<feature type="region of interest" description="Disordered" evidence="4">
    <location>
        <begin position="129"/>
        <end position="158"/>
    </location>
</feature>
<sequence>MANAHLVEYSCRMNRVLDHIDRHLDAPLDLATLADVAHFSPFHFHRIFQAWLGETLGDYLRRRRLEVAAATLAIHPDEPVLNIALAVGFGSGEAFARAFKTRFGVTPSEWRRQTPARWQSQLDAIRERQAQNRNPDQAQRNVDQAGAGMAGHDEGSLPDTEITMNVTIQTLPPARIAYLRHIGPYGPALGQFWRGHFAPWARTHGLSGQTSYGIAYDDPSVTPADKCRYDAAVEVPADFVATGEAGIAELPGGRYAVARFKGDVRTIGDAWMTLTRDWLPSSGYQFDNKPCFERYDSAPDEDTSREDFSCDRCIPVRPL</sequence>
<dbReference type="PANTHER" id="PTHR40055:SF1">
    <property type="entry name" value="TRANSCRIPTIONAL REGULATOR YGIV-RELATED"/>
    <property type="match status" value="1"/>
</dbReference>
<comment type="caution">
    <text evidence="6">The sequence shown here is derived from an EMBL/GenBank/DDBJ whole genome shotgun (WGS) entry which is preliminary data.</text>
</comment>
<dbReference type="InterPro" id="IPR020449">
    <property type="entry name" value="Tscrpt_reg_AraC-type_HTH"/>
</dbReference>